<comment type="caution">
    <text evidence="2">The sequence shown here is derived from an EMBL/GenBank/DDBJ whole genome shotgun (WGS) entry which is preliminary data.</text>
</comment>
<evidence type="ECO:0000313" key="3">
    <source>
        <dbReference type="Proteomes" id="UP000886687"/>
    </source>
</evidence>
<keyword evidence="1" id="KW-0812">Transmembrane</keyword>
<name>A0A9E4K4S9_9GAMM</name>
<proteinExistence type="predicted"/>
<feature type="transmembrane region" description="Helical" evidence="1">
    <location>
        <begin position="354"/>
        <end position="377"/>
    </location>
</feature>
<feature type="transmembrane region" description="Helical" evidence="1">
    <location>
        <begin position="6"/>
        <end position="23"/>
    </location>
</feature>
<protein>
    <submittedName>
        <fullName evidence="2">Oligosaccharide repeat unit polymerase</fullName>
    </submittedName>
</protein>
<evidence type="ECO:0000256" key="1">
    <source>
        <dbReference type="SAM" id="Phobius"/>
    </source>
</evidence>
<feature type="transmembrane region" description="Helical" evidence="1">
    <location>
        <begin position="191"/>
        <end position="209"/>
    </location>
</feature>
<feature type="transmembrane region" description="Helical" evidence="1">
    <location>
        <begin position="69"/>
        <end position="90"/>
    </location>
</feature>
<feature type="transmembrane region" description="Helical" evidence="1">
    <location>
        <begin position="30"/>
        <end position="49"/>
    </location>
</feature>
<feature type="transmembrane region" description="Helical" evidence="1">
    <location>
        <begin position="397"/>
        <end position="428"/>
    </location>
</feature>
<dbReference type="NCBIfam" id="TIGR04370">
    <property type="entry name" value="glyco_rpt_poly"/>
    <property type="match status" value="1"/>
</dbReference>
<dbReference type="Proteomes" id="UP000886687">
    <property type="component" value="Unassembled WGS sequence"/>
</dbReference>
<accession>A0A9E4K4S9</accession>
<reference evidence="2" key="1">
    <citation type="journal article" date="2021" name="Proc. Natl. Acad. Sci. U.S.A.">
        <title>Global biogeography of chemosynthetic symbionts reveals both localized and globally distributed symbiont groups. .</title>
        <authorList>
            <person name="Osvatic J.T."/>
            <person name="Wilkins L.G.E."/>
            <person name="Leibrecht L."/>
            <person name="Leray M."/>
            <person name="Zauner S."/>
            <person name="Polzin J."/>
            <person name="Camacho Y."/>
            <person name="Gros O."/>
            <person name="van Gils J.A."/>
            <person name="Eisen J.A."/>
            <person name="Petersen J.M."/>
            <person name="Yuen B."/>
        </authorList>
    </citation>
    <scope>NUCLEOTIDE SEQUENCE</scope>
    <source>
        <strain evidence="2">MAGL173</strain>
    </source>
</reference>
<feature type="transmembrane region" description="Helical" evidence="1">
    <location>
        <begin position="152"/>
        <end position="175"/>
    </location>
</feature>
<organism evidence="2 3">
    <name type="scientific">Candidatus Thiodiazotropha lotti</name>
    <dbReference type="NCBI Taxonomy" id="2792787"/>
    <lineage>
        <taxon>Bacteria</taxon>
        <taxon>Pseudomonadati</taxon>
        <taxon>Pseudomonadota</taxon>
        <taxon>Gammaproteobacteria</taxon>
        <taxon>Chromatiales</taxon>
        <taxon>Sedimenticolaceae</taxon>
        <taxon>Candidatus Thiodiazotropha</taxon>
    </lineage>
</organism>
<sequence length="437" mass="49451">MAIAAITWIASLILVVLLLKWSIVNTRVAVVAIALVLAWQYLPRSLMFLTGLDDPYPAYLFNKDAWDLIAQSLIALLAWLVIFFLTYSIFYQKTISIHRLLPKIPDSNVGVILFFVALITTLIGVSSTGYLIESVGSIGSFMYQVKVGKTFAGYYVIREISITGAIFSGIALLYFEKKYRLSKKNRRSRKVVWLCVILYVTNLAFNYFWGNRYNIAMLLGAFGIGWHFYIHKINVLKAAILILVAATMLQTLKNLRSENIGEVLFVEIKSTQPFWTDVSLSLHMSQFDAFMLAYRDAGKIFPYRNGKDFKNGLLAFIPRKLYPNKETYAVGGWFRRVYQPEKINGWPITIIGNWYVNFGMLGILLGALISGIIAAIFDTINRHLKDSYWQAGAVPPIAFFIFDGGVSTGFVQKIFLNVIPVVLLAIILSRTARKKHI</sequence>
<gene>
    <name evidence="2" type="ORF">JAZ04_12395</name>
</gene>
<evidence type="ECO:0000313" key="2">
    <source>
        <dbReference type="EMBL" id="MCG7939636.1"/>
    </source>
</evidence>
<dbReference type="EMBL" id="JAEPDI010000009">
    <property type="protein sequence ID" value="MCG7939636.1"/>
    <property type="molecule type" value="Genomic_DNA"/>
</dbReference>
<keyword evidence="1" id="KW-1133">Transmembrane helix</keyword>
<feature type="transmembrane region" description="Helical" evidence="1">
    <location>
        <begin position="229"/>
        <end position="249"/>
    </location>
</feature>
<keyword evidence="1" id="KW-0472">Membrane</keyword>
<dbReference type="AlphaFoldDB" id="A0A9E4K4S9"/>
<feature type="transmembrane region" description="Helical" evidence="1">
    <location>
        <begin position="111"/>
        <end position="132"/>
    </location>
</feature>